<dbReference type="OrthoDB" id="3595585at2759"/>
<feature type="compositionally biased region" description="Basic residues" evidence="1">
    <location>
        <begin position="284"/>
        <end position="293"/>
    </location>
</feature>
<reference evidence="2 3" key="1">
    <citation type="journal article" date="2016" name="Genome Biol. Evol.">
        <title>Divergent and convergent evolution of fungal pathogenicity.</title>
        <authorList>
            <person name="Shang Y."/>
            <person name="Xiao G."/>
            <person name="Zheng P."/>
            <person name="Cen K."/>
            <person name="Zhan S."/>
            <person name="Wang C."/>
        </authorList>
    </citation>
    <scope>NUCLEOTIDE SEQUENCE [LARGE SCALE GENOMIC DNA]</scope>
    <source>
        <strain evidence="2 3">RCEF 1005</strain>
    </source>
</reference>
<dbReference type="Proteomes" id="UP000076881">
    <property type="component" value="Unassembled WGS sequence"/>
</dbReference>
<name>A0A162K8N0_CORDF</name>
<feature type="compositionally biased region" description="Basic and acidic residues" evidence="1">
    <location>
        <begin position="92"/>
        <end position="105"/>
    </location>
</feature>
<evidence type="ECO:0000313" key="3">
    <source>
        <dbReference type="Proteomes" id="UP000076881"/>
    </source>
</evidence>
<dbReference type="SUPFAM" id="SSF54928">
    <property type="entry name" value="RNA-binding domain, RBD"/>
    <property type="match status" value="1"/>
</dbReference>
<feature type="compositionally biased region" description="Basic residues" evidence="1">
    <location>
        <begin position="543"/>
        <end position="566"/>
    </location>
</feature>
<dbReference type="EMBL" id="AZHF01000002">
    <property type="protein sequence ID" value="OAA79382.1"/>
    <property type="molecule type" value="Genomic_DNA"/>
</dbReference>
<dbReference type="InterPro" id="IPR012677">
    <property type="entry name" value="Nucleotide-bd_a/b_plait_sf"/>
</dbReference>
<dbReference type="Gene3D" id="3.30.70.330">
    <property type="match status" value="1"/>
</dbReference>
<evidence type="ECO:0000256" key="1">
    <source>
        <dbReference type="SAM" id="MobiDB-lite"/>
    </source>
</evidence>
<dbReference type="GO" id="GO:0003676">
    <property type="term" value="F:nucleic acid binding"/>
    <property type="evidence" value="ECO:0007669"/>
    <property type="project" value="InterPro"/>
</dbReference>
<sequence length="566" mass="63044">MTTEAAEEPKNSRAASPEITGDGFVRLHITPFDADLLKIIVPATALPNARNISYHSLETFPEKRFGFVELPQMDADKIKKKLNGTVLKGSKVRVEKARPEKRIEAESADEAGETGKKSKGKKDGDDSERPKKRKREMGVVNGVKLDDRKVKRGWTEPADYKNKKKSKDSAKDTKSTEKDPKRKQSRSKYIEKEECLLKTRMPPNEMRNLPEEDASAKKKKKKGSSRQVIVHEFEKTTKFMNFLRPAAPETEGKAATDFIEGKGWVDEDGNVVEIVKEKEMPKPLPKKTPKKKQAAPVESESEDESTSDSDTSADDTSSEEESEDEPMEDAKKPMVKKVVADAKDKSSGSGSSDSSSDGFEDDESDDESETPKPETNGEATSKPLMIDIPPPPATPKAVHPLEALYKRSNTGENDATTPGAKKKAGFSFFGGDGDEEEEEEEEAVGTAMPSVPMTPYTKQDFEWRNVRSAAPTPDTVHPARMRSFFPPADEDADMAEVGEEEEEEEGYDEEGEDAGLASGKQQATSDFQKWFWENRRDLNRSWMTRRKTAAKEKRHRDNKARASKAA</sequence>
<gene>
    <name evidence="2" type="ORF">LEL_02868</name>
</gene>
<feature type="compositionally biased region" description="Acidic residues" evidence="1">
    <location>
        <begin position="488"/>
        <end position="513"/>
    </location>
</feature>
<feature type="compositionally biased region" description="Acidic residues" evidence="1">
    <location>
        <begin position="299"/>
        <end position="327"/>
    </location>
</feature>
<feature type="region of interest" description="Disordered" evidence="1">
    <location>
        <begin position="245"/>
        <end position="455"/>
    </location>
</feature>
<dbReference type="AlphaFoldDB" id="A0A162K8N0"/>
<feature type="compositionally biased region" description="Basic and acidic residues" evidence="1">
    <location>
        <begin position="113"/>
        <end position="129"/>
    </location>
</feature>
<accession>A0A162K8N0</accession>
<feature type="compositionally biased region" description="Basic and acidic residues" evidence="1">
    <location>
        <begin position="328"/>
        <end position="346"/>
    </location>
</feature>
<organism evidence="2 3">
    <name type="scientific">Akanthomyces lecanii RCEF 1005</name>
    <dbReference type="NCBI Taxonomy" id="1081108"/>
    <lineage>
        <taxon>Eukaryota</taxon>
        <taxon>Fungi</taxon>
        <taxon>Dikarya</taxon>
        <taxon>Ascomycota</taxon>
        <taxon>Pezizomycotina</taxon>
        <taxon>Sordariomycetes</taxon>
        <taxon>Hypocreomycetidae</taxon>
        <taxon>Hypocreales</taxon>
        <taxon>Cordycipitaceae</taxon>
        <taxon>Akanthomyces</taxon>
        <taxon>Cordyceps confragosa</taxon>
    </lineage>
</organism>
<feature type="compositionally biased region" description="Acidic residues" evidence="1">
    <location>
        <begin position="358"/>
        <end position="368"/>
    </location>
</feature>
<feature type="compositionally biased region" description="Low complexity" evidence="1">
    <location>
        <begin position="347"/>
        <end position="357"/>
    </location>
</feature>
<feature type="compositionally biased region" description="Basic and acidic residues" evidence="1">
    <location>
        <begin position="250"/>
        <end position="265"/>
    </location>
</feature>
<evidence type="ECO:0000313" key="2">
    <source>
        <dbReference type="EMBL" id="OAA79382.1"/>
    </source>
</evidence>
<comment type="caution">
    <text evidence="2">The sequence shown here is derived from an EMBL/GenBank/DDBJ whole genome shotgun (WGS) entry which is preliminary data.</text>
</comment>
<protein>
    <submittedName>
        <fullName evidence="2">Nucleotide-binding, alpha-beta plait</fullName>
    </submittedName>
</protein>
<proteinExistence type="predicted"/>
<dbReference type="STRING" id="1081108.A0A162K8N0"/>
<feature type="region of interest" description="Disordered" evidence="1">
    <location>
        <begin position="469"/>
        <end position="523"/>
    </location>
</feature>
<feature type="compositionally biased region" description="Polar residues" evidence="1">
    <location>
        <begin position="407"/>
        <end position="416"/>
    </location>
</feature>
<feature type="region of interest" description="Disordered" evidence="1">
    <location>
        <begin position="541"/>
        <end position="566"/>
    </location>
</feature>
<feature type="compositionally biased region" description="Acidic residues" evidence="1">
    <location>
        <begin position="432"/>
        <end position="443"/>
    </location>
</feature>
<keyword evidence="3" id="KW-1185">Reference proteome</keyword>
<dbReference type="InterPro" id="IPR035979">
    <property type="entry name" value="RBD_domain_sf"/>
</dbReference>
<feature type="region of interest" description="Disordered" evidence="1">
    <location>
        <begin position="92"/>
        <end position="229"/>
    </location>
</feature>
<feature type="compositionally biased region" description="Basic and acidic residues" evidence="1">
    <location>
        <begin position="167"/>
        <end position="197"/>
    </location>
</feature>